<reference evidence="3" key="1">
    <citation type="journal article" date="2019" name="Int. J. Syst. Evol. Microbiol.">
        <title>The Global Catalogue of Microorganisms (GCM) 10K type strain sequencing project: providing services to taxonomists for standard genome sequencing and annotation.</title>
        <authorList>
            <consortium name="The Broad Institute Genomics Platform"/>
            <consortium name="The Broad Institute Genome Sequencing Center for Infectious Disease"/>
            <person name="Wu L."/>
            <person name="Ma J."/>
        </authorList>
    </citation>
    <scope>NUCLEOTIDE SEQUENCE [LARGE SCALE GENOMIC DNA]</scope>
    <source>
        <strain evidence="3">CCM 7756</strain>
    </source>
</reference>
<organism evidence="2 3">
    <name type="scientific">Salinicoccus sesuvii</name>
    <dbReference type="NCBI Taxonomy" id="868281"/>
    <lineage>
        <taxon>Bacteria</taxon>
        <taxon>Bacillati</taxon>
        <taxon>Bacillota</taxon>
        <taxon>Bacilli</taxon>
        <taxon>Bacillales</taxon>
        <taxon>Staphylococcaceae</taxon>
        <taxon>Salinicoccus</taxon>
    </lineage>
</organism>
<evidence type="ECO:0000313" key="3">
    <source>
        <dbReference type="Proteomes" id="UP001595637"/>
    </source>
</evidence>
<sequence>MRIEEKVNEIVERCVTDRLDLNIPHLSYMFSVHVMYNHINTTYMSRRGIDIIALKVENQFKMWENFCHEAGHMFLHCTNQNHMPKTFNDKQEAEAARFALLLMMPEKLIMQHQLYEARDIANYFGVPIDMALQRIEMLIERTRITTFN</sequence>
<dbReference type="InterPro" id="IPR010359">
    <property type="entry name" value="IrrE_HExxH"/>
</dbReference>
<dbReference type="Proteomes" id="UP001595637">
    <property type="component" value="Unassembled WGS sequence"/>
</dbReference>
<comment type="caution">
    <text evidence="2">The sequence shown here is derived from an EMBL/GenBank/DDBJ whole genome shotgun (WGS) entry which is preliminary data.</text>
</comment>
<evidence type="ECO:0000313" key="2">
    <source>
        <dbReference type="EMBL" id="MFC3389389.1"/>
    </source>
</evidence>
<gene>
    <name evidence="2" type="ORF">ACFOEO_12430</name>
</gene>
<dbReference type="RefSeq" id="WP_380656469.1">
    <property type="nucleotide sequence ID" value="NZ_JBHRVQ010000001.1"/>
</dbReference>
<evidence type="ECO:0000259" key="1">
    <source>
        <dbReference type="Pfam" id="PF06114"/>
    </source>
</evidence>
<accession>A0ABV7N7V5</accession>
<keyword evidence="3" id="KW-1185">Reference proteome</keyword>
<name>A0ABV7N7V5_9STAP</name>
<feature type="domain" description="IrrE N-terminal-like" evidence="1">
    <location>
        <begin position="32"/>
        <end position="135"/>
    </location>
</feature>
<dbReference type="EMBL" id="JBHRVQ010000001">
    <property type="protein sequence ID" value="MFC3389389.1"/>
    <property type="molecule type" value="Genomic_DNA"/>
</dbReference>
<proteinExistence type="predicted"/>
<dbReference type="Pfam" id="PF06114">
    <property type="entry name" value="Peptidase_M78"/>
    <property type="match status" value="1"/>
</dbReference>
<protein>
    <submittedName>
        <fullName evidence="2">ImmA/IrrE family metallo-endopeptidase</fullName>
    </submittedName>
</protein>